<evidence type="ECO:0000313" key="2">
    <source>
        <dbReference type="Proteomes" id="UP000030745"/>
    </source>
</evidence>
<name>A0A067BNL6_SAPPC</name>
<feature type="non-terminal residue" evidence="1">
    <location>
        <position position="108"/>
    </location>
</feature>
<dbReference type="RefSeq" id="XP_012210952.1">
    <property type="nucleotide sequence ID" value="XM_012355562.1"/>
</dbReference>
<dbReference type="AlphaFoldDB" id="A0A067BNL6"/>
<evidence type="ECO:0000313" key="1">
    <source>
        <dbReference type="EMBL" id="KDO18340.1"/>
    </source>
</evidence>
<gene>
    <name evidence="1" type="ORF">SPRG_21537</name>
</gene>
<dbReference type="EMBL" id="KK583453">
    <property type="protein sequence ID" value="KDO18340.1"/>
    <property type="molecule type" value="Genomic_DNA"/>
</dbReference>
<sequence length="108" mass="11215">MDASSAALSSCTIALVDLERGLMAGRGASVIESDRVKILSRSISCAWSSSRTSWSCIIFCVAASVALCRAISSRSRSTSSSSASFIWWASACVCCCLASSSLRASISS</sequence>
<dbReference type="Proteomes" id="UP000030745">
    <property type="component" value="Unassembled WGS sequence"/>
</dbReference>
<protein>
    <submittedName>
        <fullName evidence="1">Uncharacterized protein</fullName>
    </submittedName>
</protein>
<dbReference type="GeneID" id="24142224"/>
<reference evidence="1 2" key="1">
    <citation type="journal article" date="2013" name="PLoS Genet.">
        <title>Distinctive expansion of potential virulence genes in the genome of the oomycete fish pathogen Saprolegnia parasitica.</title>
        <authorList>
            <person name="Jiang R.H."/>
            <person name="de Bruijn I."/>
            <person name="Haas B.J."/>
            <person name="Belmonte R."/>
            <person name="Lobach L."/>
            <person name="Christie J."/>
            <person name="van den Ackerveken G."/>
            <person name="Bottin A."/>
            <person name="Bulone V."/>
            <person name="Diaz-Moreno S.M."/>
            <person name="Dumas B."/>
            <person name="Fan L."/>
            <person name="Gaulin E."/>
            <person name="Govers F."/>
            <person name="Grenville-Briggs L.J."/>
            <person name="Horner N.R."/>
            <person name="Levin J.Z."/>
            <person name="Mammella M."/>
            <person name="Meijer H.J."/>
            <person name="Morris P."/>
            <person name="Nusbaum C."/>
            <person name="Oome S."/>
            <person name="Phillips A.J."/>
            <person name="van Rooyen D."/>
            <person name="Rzeszutek E."/>
            <person name="Saraiva M."/>
            <person name="Secombes C.J."/>
            <person name="Seidl M.F."/>
            <person name="Snel B."/>
            <person name="Stassen J.H."/>
            <person name="Sykes S."/>
            <person name="Tripathy S."/>
            <person name="van den Berg H."/>
            <person name="Vega-Arreguin J.C."/>
            <person name="Wawra S."/>
            <person name="Young S.K."/>
            <person name="Zeng Q."/>
            <person name="Dieguez-Uribeondo J."/>
            <person name="Russ C."/>
            <person name="Tyler B.M."/>
            <person name="van West P."/>
        </authorList>
    </citation>
    <scope>NUCLEOTIDE SEQUENCE [LARGE SCALE GENOMIC DNA]</scope>
    <source>
        <strain evidence="1 2">CBS 223.65</strain>
    </source>
</reference>
<dbReference type="VEuPathDB" id="FungiDB:SPRG_21537"/>
<accession>A0A067BNL6</accession>
<proteinExistence type="predicted"/>
<keyword evidence="2" id="KW-1185">Reference proteome</keyword>
<dbReference type="KEGG" id="spar:SPRG_21537"/>
<organism evidence="1 2">
    <name type="scientific">Saprolegnia parasitica (strain CBS 223.65)</name>
    <dbReference type="NCBI Taxonomy" id="695850"/>
    <lineage>
        <taxon>Eukaryota</taxon>
        <taxon>Sar</taxon>
        <taxon>Stramenopiles</taxon>
        <taxon>Oomycota</taxon>
        <taxon>Saprolegniomycetes</taxon>
        <taxon>Saprolegniales</taxon>
        <taxon>Saprolegniaceae</taxon>
        <taxon>Saprolegnia</taxon>
    </lineage>
</organism>